<dbReference type="SMART" id="SM00679">
    <property type="entry name" value="CTNS"/>
    <property type="match status" value="2"/>
</dbReference>
<dbReference type="EMBL" id="JARIHO010000001">
    <property type="protein sequence ID" value="KAJ7367539.1"/>
    <property type="molecule type" value="Genomic_DNA"/>
</dbReference>
<accession>A0AAD7F408</accession>
<gene>
    <name evidence="6" type="ORF">DFH08DRAFT_828760</name>
</gene>
<keyword evidence="2 5" id="KW-0812">Transmembrane</keyword>
<evidence type="ECO:0000256" key="4">
    <source>
        <dbReference type="ARBA" id="ARBA00023136"/>
    </source>
</evidence>
<feature type="transmembrane region" description="Helical" evidence="5">
    <location>
        <begin position="186"/>
        <end position="209"/>
    </location>
</feature>
<feature type="transmembrane region" description="Helical" evidence="5">
    <location>
        <begin position="156"/>
        <end position="180"/>
    </location>
</feature>
<dbReference type="GO" id="GO:0016020">
    <property type="term" value="C:membrane"/>
    <property type="evidence" value="ECO:0007669"/>
    <property type="project" value="UniProtKB-SubCell"/>
</dbReference>
<feature type="transmembrane region" description="Helical" evidence="5">
    <location>
        <begin position="95"/>
        <end position="120"/>
    </location>
</feature>
<protein>
    <recommendedName>
        <fullName evidence="8">PQ-loop-domain-containing protein</fullName>
    </recommendedName>
</protein>
<evidence type="ECO:0000256" key="2">
    <source>
        <dbReference type="ARBA" id="ARBA00022692"/>
    </source>
</evidence>
<proteinExistence type="predicted"/>
<comment type="caution">
    <text evidence="6">The sequence shown here is derived from an EMBL/GenBank/DDBJ whole genome shotgun (WGS) entry which is preliminary data.</text>
</comment>
<keyword evidence="3 5" id="KW-1133">Transmembrane helix</keyword>
<dbReference type="InterPro" id="IPR051415">
    <property type="entry name" value="LAAT-1"/>
</dbReference>
<evidence type="ECO:0000256" key="5">
    <source>
        <dbReference type="SAM" id="Phobius"/>
    </source>
</evidence>
<feature type="transmembrane region" description="Helical" evidence="5">
    <location>
        <begin position="42"/>
        <end position="60"/>
    </location>
</feature>
<dbReference type="PANTHER" id="PTHR16201">
    <property type="entry name" value="SEVEN TRANSMEMBRANE PROTEIN 1-RELATED"/>
    <property type="match status" value="1"/>
</dbReference>
<dbReference type="AlphaFoldDB" id="A0AAD7F408"/>
<name>A0AAD7F408_9AGAR</name>
<evidence type="ECO:0000256" key="1">
    <source>
        <dbReference type="ARBA" id="ARBA00004141"/>
    </source>
</evidence>
<evidence type="ECO:0000256" key="3">
    <source>
        <dbReference type="ARBA" id="ARBA00022989"/>
    </source>
</evidence>
<dbReference type="InterPro" id="IPR006603">
    <property type="entry name" value="PQ-loop_rpt"/>
</dbReference>
<reference evidence="6" key="1">
    <citation type="submission" date="2023-03" db="EMBL/GenBank/DDBJ databases">
        <title>Massive genome expansion in bonnet fungi (Mycena s.s.) driven by repeated elements and novel gene families across ecological guilds.</title>
        <authorList>
            <consortium name="Lawrence Berkeley National Laboratory"/>
            <person name="Harder C.B."/>
            <person name="Miyauchi S."/>
            <person name="Viragh M."/>
            <person name="Kuo A."/>
            <person name="Thoen E."/>
            <person name="Andreopoulos B."/>
            <person name="Lu D."/>
            <person name="Skrede I."/>
            <person name="Drula E."/>
            <person name="Henrissat B."/>
            <person name="Morin E."/>
            <person name="Kohler A."/>
            <person name="Barry K."/>
            <person name="LaButti K."/>
            <person name="Morin E."/>
            <person name="Salamov A."/>
            <person name="Lipzen A."/>
            <person name="Mereny Z."/>
            <person name="Hegedus B."/>
            <person name="Baldrian P."/>
            <person name="Stursova M."/>
            <person name="Weitz H."/>
            <person name="Taylor A."/>
            <person name="Grigoriev I.V."/>
            <person name="Nagy L.G."/>
            <person name="Martin F."/>
            <person name="Kauserud H."/>
        </authorList>
    </citation>
    <scope>NUCLEOTIDE SEQUENCE</scope>
    <source>
        <strain evidence="6">CBHHK002</strain>
    </source>
</reference>
<evidence type="ECO:0008006" key="8">
    <source>
        <dbReference type="Google" id="ProtNLM"/>
    </source>
</evidence>
<organism evidence="6 7">
    <name type="scientific">Mycena albidolilacea</name>
    <dbReference type="NCBI Taxonomy" id="1033008"/>
    <lineage>
        <taxon>Eukaryota</taxon>
        <taxon>Fungi</taxon>
        <taxon>Dikarya</taxon>
        <taxon>Basidiomycota</taxon>
        <taxon>Agaricomycotina</taxon>
        <taxon>Agaricomycetes</taxon>
        <taxon>Agaricomycetidae</taxon>
        <taxon>Agaricales</taxon>
        <taxon>Marasmiineae</taxon>
        <taxon>Mycenaceae</taxon>
        <taxon>Mycena</taxon>
    </lineage>
</organism>
<keyword evidence="7" id="KW-1185">Reference proteome</keyword>
<evidence type="ECO:0000313" key="7">
    <source>
        <dbReference type="Proteomes" id="UP001218218"/>
    </source>
</evidence>
<feature type="transmembrane region" description="Helical" evidence="5">
    <location>
        <begin position="72"/>
        <end position="88"/>
    </location>
</feature>
<dbReference type="Pfam" id="PF04193">
    <property type="entry name" value="PQ-loop"/>
    <property type="match status" value="2"/>
</dbReference>
<dbReference type="Proteomes" id="UP001218218">
    <property type="component" value="Unassembled WGS sequence"/>
</dbReference>
<sequence>MPTNRVAENVFGTLGTICWTAQLVPQVWKSYRDKSTQRLSEWLVLSWGISGGFFGVYAVVQNLNLPLIIQPQLSAFLCLISWGQCIYYSSTRSHYISFSMVVAAIVALGGFEVGMVFAIRPSANDHAIQFFGIFSSVLLALSLGAQYYEIYQRREVVGVSITFMMVDCLGGVFSDLSLVFKPKFDGVAAILYTLVIVMDGVVLLAAIVLNPRARKRRQRSEEIVTTNASSLESGTVPLTTSQQRTLTNLVESRRGGLPGEER</sequence>
<keyword evidence="4 5" id="KW-0472">Membrane</keyword>
<dbReference type="Gene3D" id="1.20.1280.290">
    <property type="match status" value="2"/>
</dbReference>
<comment type="subcellular location">
    <subcellularLocation>
        <location evidence="1">Membrane</location>
        <topology evidence="1">Multi-pass membrane protein</topology>
    </subcellularLocation>
</comment>
<dbReference type="PANTHER" id="PTHR16201:SF37">
    <property type="entry name" value="PQ-LOOP REPEAT-CONTAINING PROTEIN"/>
    <property type="match status" value="1"/>
</dbReference>
<feature type="transmembrane region" description="Helical" evidence="5">
    <location>
        <begin position="126"/>
        <end position="144"/>
    </location>
</feature>
<evidence type="ECO:0000313" key="6">
    <source>
        <dbReference type="EMBL" id="KAJ7367539.1"/>
    </source>
</evidence>